<sequence length="398" mass="42086">MLIRLRLPVLAAVAATLLPLTACSADGPHPVFAEPLAGQPRAAAQVTRDEGSVSFTQTMTYGSERGDVVQTTTGRLDFTNKRGTAQRSWRVPKGTPARVKDVLLGPAPLHGPARIEAGLAVDAQYVHYRPGTARYWLRYGGNPGDPLDGADEILSLRGRAAAIGGTLLEVTGGARATAQRHTPEGGRSYRTEAALSDAWHLFPAGVRAEMTQAWPASDAGTTPVRMTLTVDARGRITGADADLSALVGRKEEAFSGLTGLRVRLALTGHGFSEPAMPGPSETVLNPAEDVVSLHSTGVAPGGCVDFDAGAHMTGLVVRVDCEHPHDARVYAREPIGNLAYAPEADSDDMASDRCEQAYLAAPDRWTDDAVDDGLWALYAGEEDWGLPGASLTCYVLSR</sequence>
<evidence type="ECO:0008006" key="4">
    <source>
        <dbReference type="Google" id="ProtNLM"/>
    </source>
</evidence>
<accession>A0ABY6I408</accession>
<feature type="chain" id="PRO_5045150530" description="Septum formation-related domain-containing protein" evidence="1">
    <location>
        <begin position="25"/>
        <end position="398"/>
    </location>
</feature>
<reference evidence="2" key="1">
    <citation type="submission" date="2022-10" db="EMBL/GenBank/DDBJ databases">
        <title>Cytochrome P450 Catalyzes Benzene Ring Formation in the Biosynthesis of Trialkyl-Substituted Aromatic Polyketides.</title>
        <authorList>
            <person name="Zhao E."/>
            <person name="Ge H."/>
        </authorList>
    </citation>
    <scope>NUCLEOTIDE SEQUENCE</scope>
    <source>
        <strain evidence="2">NA0869</strain>
    </source>
</reference>
<dbReference type="Proteomes" id="UP001163878">
    <property type="component" value="Chromosome"/>
</dbReference>
<organism evidence="2 3">
    <name type="scientific">Streptomyces peucetius</name>
    <dbReference type="NCBI Taxonomy" id="1950"/>
    <lineage>
        <taxon>Bacteria</taxon>
        <taxon>Bacillati</taxon>
        <taxon>Actinomycetota</taxon>
        <taxon>Actinomycetes</taxon>
        <taxon>Kitasatosporales</taxon>
        <taxon>Streptomycetaceae</taxon>
        <taxon>Streptomyces</taxon>
    </lineage>
</organism>
<evidence type="ECO:0000256" key="1">
    <source>
        <dbReference type="SAM" id="SignalP"/>
    </source>
</evidence>
<gene>
    <name evidence="2" type="ORF">OGH68_09575</name>
</gene>
<protein>
    <recommendedName>
        <fullName evidence="4">Septum formation-related domain-containing protein</fullName>
    </recommendedName>
</protein>
<keyword evidence="1" id="KW-0732">Signal</keyword>
<dbReference type="RefSeq" id="WP_264242923.1">
    <property type="nucleotide sequence ID" value="NZ_CP107567.1"/>
</dbReference>
<evidence type="ECO:0000313" key="2">
    <source>
        <dbReference type="EMBL" id="UYQ61711.1"/>
    </source>
</evidence>
<proteinExistence type="predicted"/>
<evidence type="ECO:0000313" key="3">
    <source>
        <dbReference type="Proteomes" id="UP001163878"/>
    </source>
</evidence>
<dbReference type="EMBL" id="CP107567">
    <property type="protein sequence ID" value="UYQ61711.1"/>
    <property type="molecule type" value="Genomic_DNA"/>
</dbReference>
<feature type="signal peptide" evidence="1">
    <location>
        <begin position="1"/>
        <end position="24"/>
    </location>
</feature>
<keyword evidence="3" id="KW-1185">Reference proteome</keyword>
<name>A0ABY6I408_STRPE</name>